<protein>
    <submittedName>
        <fullName evidence="8">Pyridine nucleotide-disulphide oxidoreductase dimerization region</fullName>
    </submittedName>
</protein>
<keyword evidence="2" id="KW-0285">Flavoprotein</keyword>
<evidence type="ECO:0000259" key="6">
    <source>
        <dbReference type="Pfam" id="PF02852"/>
    </source>
</evidence>
<dbReference type="Pfam" id="PF07992">
    <property type="entry name" value="Pyr_redox_2"/>
    <property type="match status" value="1"/>
</dbReference>
<accession>D2QN01</accession>
<comment type="cofactor">
    <cofactor evidence="4">
        <name>FAD</name>
        <dbReference type="ChEBI" id="CHEBI:57692"/>
    </cofactor>
    <text evidence="4">Binds 1 FAD per subunit.</text>
</comment>
<dbReference type="Gene3D" id="3.50.50.60">
    <property type="entry name" value="FAD/NAD(P)-binding domain"/>
    <property type="match status" value="2"/>
</dbReference>
<evidence type="ECO:0000259" key="7">
    <source>
        <dbReference type="Pfam" id="PF07992"/>
    </source>
</evidence>
<feature type="disulfide bond" description="Redox-active" evidence="5">
    <location>
        <begin position="43"/>
        <end position="48"/>
    </location>
</feature>
<reference evidence="8 9" key="1">
    <citation type="journal article" date="2010" name="Stand. Genomic Sci.">
        <title>Complete genome sequence of Spirosoma linguale type strain (1).</title>
        <authorList>
            <person name="Lail K."/>
            <person name="Sikorski J."/>
            <person name="Saunders E."/>
            <person name="Lapidus A."/>
            <person name="Glavina Del Rio T."/>
            <person name="Copeland A."/>
            <person name="Tice H."/>
            <person name="Cheng J.-F."/>
            <person name="Lucas S."/>
            <person name="Nolan M."/>
            <person name="Bruce D."/>
            <person name="Goodwin L."/>
            <person name="Pitluck S."/>
            <person name="Ivanova N."/>
            <person name="Mavromatis K."/>
            <person name="Ovchinnikova G."/>
            <person name="Pati A."/>
            <person name="Chen A."/>
            <person name="Palaniappan K."/>
            <person name="Land M."/>
            <person name="Hauser L."/>
            <person name="Chang Y.-J."/>
            <person name="Jeffries C.D."/>
            <person name="Chain P."/>
            <person name="Brettin T."/>
            <person name="Detter J.C."/>
            <person name="Schuetze A."/>
            <person name="Rohde M."/>
            <person name="Tindall B.J."/>
            <person name="Goeker M."/>
            <person name="Bristow J."/>
            <person name="Eisen J.A."/>
            <person name="Markowitz V."/>
            <person name="Hugenholtz P."/>
            <person name="Kyrpides N.C."/>
            <person name="Klenk H.-P."/>
            <person name="Chen F."/>
        </authorList>
    </citation>
    <scope>NUCLEOTIDE SEQUENCE [LARGE SCALE GENOMIC DNA]</scope>
    <source>
        <strain evidence="9">ATCC 33905 / DSM 74 / LMG 10896 / Claus 1</strain>
    </source>
</reference>
<dbReference type="PANTHER" id="PTHR43014:SF5">
    <property type="entry name" value="GLUTATHIONE REDUCTASE (NADPH)"/>
    <property type="match status" value="1"/>
</dbReference>
<dbReference type="EMBL" id="CP001769">
    <property type="protein sequence ID" value="ADB37485.1"/>
    <property type="molecule type" value="Genomic_DNA"/>
</dbReference>
<dbReference type="SUPFAM" id="SSF55424">
    <property type="entry name" value="FAD/NAD-linked reductases, dimerisation (C-terminal) domain"/>
    <property type="match status" value="1"/>
</dbReference>
<dbReference type="Pfam" id="PF02852">
    <property type="entry name" value="Pyr_redox_dim"/>
    <property type="match status" value="1"/>
</dbReference>
<dbReference type="SUPFAM" id="SSF51905">
    <property type="entry name" value="FAD/NAD(P)-binding domain"/>
    <property type="match status" value="1"/>
</dbReference>
<evidence type="ECO:0000256" key="1">
    <source>
        <dbReference type="ARBA" id="ARBA00007532"/>
    </source>
</evidence>
<feature type="binding site" evidence="4">
    <location>
        <position position="263"/>
    </location>
    <ligand>
        <name>NAD(+)</name>
        <dbReference type="ChEBI" id="CHEBI:57540"/>
    </ligand>
</feature>
<dbReference type="KEGG" id="sli:Slin_1435"/>
<evidence type="ECO:0000256" key="2">
    <source>
        <dbReference type="ARBA" id="ARBA00022630"/>
    </source>
</evidence>
<evidence type="ECO:0000256" key="4">
    <source>
        <dbReference type="PIRSR" id="PIRSR000350-3"/>
    </source>
</evidence>
<dbReference type="GO" id="GO:0016491">
    <property type="term" value="F:oxidoreductase activity"/>
    <property type="evidence" value="ECO:0007669"/>
    <property type="project" value="InterPro"/>
</dbReference>
<dbReference type="PRINTS" id="PR00368">
    <property type="entry name" value="FADPNR"/>
</dbReference>
<evidence type="ECO:0000313" key="9">
    <source>
        <dbReference type="Proteomes" id="UP000002028"/>
    </source>
</evidence>
<dbReference type="PRINTS" id="PR00411">
    <property type="entry name" value="PNDRDTASEI"/>
</dbReference>
<comment type="similarity">
    <text evidence="1">Belongs to the class-I pyridine nucleotide-disulfide oxidoreductase family.</text>
</comment>
<keyword evidence="4" id="KW-0547">Nucleotide-binding</keyword>
<evidence type="ECO:0000256" key="3">
    <source>
        <dbReference type="ARBA" id="ARBA00022827"/>
    </source>
</evidence>
<keyword evidence="9" id="KW-1185">Reference proteome</keyword>
<dbReference type="eggNOG" id="COG1249">
    <property type="taxonomic scope" value="Bacteria"/>
</dbReference>
<organism evidence="8 9">
    <name type="scientific">Spirosoma linguale (strain ATCC 33905 / DSM 74 / LMG 10896 / Claus 1)</name>
    <dbReference type="NCBI Taxonomy" id="504472"/>
    <lineage>
        <taxon>Bacteria</taxon>
        <taxon>Pseudomonadati</taxon>
        <taxon>Bacteroidota</taxon>
        <taxon>Cytophagia</taxon>
        <taxon>Cytophagales</taxon>
        <taxon>Cytophagaceae</taxon>
        <taxon>Spirosoma</taxon>
    </lineage>
</organism>
<keyword evidence="4" id="KW-0520">NAD</keyword>
<dbReference type="HOGENOM" id="CLU_016755_2_0_10"/>
<dbReference type="Proteomes" id="UP000002028">
    <property type="component" value="Chromosome"/>
</dbReference>
<feature type="binding site" evidence="4">
    <location>
        <position position="52"/>
    </location>
    <ligand>
        <name>FAD</name>
        <dbReference type="ChEBI" id="CHEBI:57692"/>
    </ligand>
</feature>
<dbReference type="InterPro" id="IPR023753">
    <property type="entry name" value="FAD/NAD-binding_dom"/>
</dbReference>
<dbReference type="InterPro" id="IPR004099">
    <property type="entry name" value="Pyr_nucl-diS_OxRdtase_dimer"/>
</dbReference>
<dbReference type="InterPro" id="IPR036188">
    <property type="entry name" value="FAD/NAD-bd_sf"/>
</dbReference>
<feature type="binding site" evidence="4">
    <location>
        <position position="304"/>
    </location>
    <ligand>
        <name>FAD</name>
        <dbReference type="ChEBI" id="CHEBI:57692"/>
    </ligand>
</feature>
<dbReference type="PANTHER" id="PTHR43014">
    <property type="entry name" value="MERCURIC REDUCTASE"/>
    <property type="match status" value="1"/>
</dbReference>
<dbReference type="PIRSF" id="PIRSF000350">
    <property type="entry name" value="Mercury_reductase_MerA"/>
    <property type="match status" value="1"/>
</dbReference>
<sequence length="452" mass="48252">MGMLTFDLIVIGTGSAGATVAQTARKAGKSVAIIDKLPFGGTCSQRGCDPKKILVGAAEIVARSEQLTGKGITSPATIDWDALMQFKKTFTSPIPERTQSKFTDQGIQIFQGIASFSSANTIRIGEVELTANHIVVATGQRPQPLNIPGEKLLIDSTGFLELPRLPAKIVMVGGGYIAFEFAHIAARAGAKVSIIHQGQRPLEGFDADLVALLVKAMNAIGIHIILDARVTALEGDRDELIVRYSQHDKEHTVSTNLVVHAAGRVADVAELDLGNAGVTVGKKGIVVNEYLQSVSNPGIYACGDVAEKGLPLTPLASYEGSIVAENILNGNNRMYEDNPVPTAVFTIPTLASVGLTEEQAKDKGLRVQVRCQETNDWYSSRRINESFTAFKTLVEAETGTIVGAHVLGSGSEELINLFTLAIRHRINAKDLGAMLFAYPTHGSDLSSMLPDH</sequence>
<dbReference type="STRING" id="504472.Slin_1435"/>
<feature type="binding site" evidence="4">
    <location>
        <begin position="173"/>
        <end position="180"/>
    </location>
    <ligand>
        <name>NAD(+)</name>
        <dbReference type="ChEBI" id="CHEBI:57540"/>
    </ligand>
</feature>
<evidence type="ECO:0000256" key="5">
    <source>
        <dbReference type="PIRSR" id="PIRSR000350-4"/>
    </source>
</evidence>
<dbReference type="InterPro" id="IPR016156">
    <property type="entry name" value="FAD/NAD-linked_Rdtase_dimer_sf"/>
</dbReference>
<dbReference type="GO" id="GO:0000166">
    <property type="term" value="F:nucleotide binding"/>
    <property type="evidence" value="ECO:0007669"/>
    <property type="project" value="UniProtKB-KW"/>
</dbReference>
<feature type="domain" description="FAD/NAD(P)-binding" evidence="7">
    <location>
        <begin position="6"/>
        <end position="320"/>
    </location>
</feature>
<proteinExistence type="inferred from homology"/>
<dbReference type="InterPro" id="IPR001100">
    <property type="entry name" value="Pyr_nuc-diS_OxRdtase"/>
</dbReference>
<name>D2QN01_SPILD</name>
<evidence type="ECO:0000313" key="8">
    <source>
        <dbReference type="EMBL" id="ADB37485.1"/>
    </source>
</evidence>
<feature type="domain" description="Pyridine nucleotide-disulphide oxidoreductase dimerisation" evidence="6">
    <location>
        <begin position="340"/>
        <end position="442"/>
    </location>
</feature>
<keyword evidence="3 4" id="KW-0274">FAD</keyword>
<gene>
    <name evidence="8" type="ordered locus">Slin_1435</name>
</gene>
<dbReference type="Gene3D" id="3.30.390.30">
    <property type="match status" value="1"/>
</dbReference>
<dbReference type="AlphaFoldDB" id="D2QN01"/>